<evidence type="ECO:0000256" key="1">
    <source>
        <dbReference type="ARBA" id="ARBA00005061"/>
    </source>
</evidence>
<keyword evidence="6 11" id="KW-0862">Zinc</keyword>
<dbReference type="Proteomes" id="UP000470186">
    <property type="component" value="Unassembled WGS sequence"/>
</dbReference>
<evidence type="ECO:0000256" key="2">
    <source>
        <dbReference type="ARBA" id="ARBA00022598"/>
    </source>
</evidence>
<keyword evidence="2 11" id="KW-0436">Ligase</keyword>
<dbReference type="Gene3D" id="3.40.50.620">
    <property type="entry name" value="HUPs"/>
    <property type="match status" value="1"/>
</dbReference>
<keyword evidence="4 11" id="KW-0547">Nucleotide-binding</keyword>
<evidence type="ECO:0000256" key="5">
    <source>
        <dbReference type="ARBA" id="ARBA00022785"/>
    </source>
</evidence>
<evidence type="ECO:0000256" key="9">
    <source>
        <dbReference type="ARBA" id="ARBA00039149"/>
    </source>
</evidence>
<evidence type="ECO:0000256" key="11">
    <source>
        <dbReference type="HAMAP-Rule" id="MF_01633"/>
    </source>
</evidence>
<proteinExistence type="inferred from homology"/>
<feature type="binding site" evidence="11">
    <location>
        <begin position="23"/>
        <end position="33"/>
    </location>
    <ligand>
        <name>ATP</name>
        <dbReference type="ChEBI" id="CHEBI:30616"/>
    </ligand>
</feature>
<keyword evidence="3 11" id="KW-0479">Metal-binding</keyword>
<protein>
    <recommendedName>
        <fullName evidence="9 11">7-cyano-7-deazaguanine synthase</fullName>
        <ecNumber evidence="9 11">6.3.4.20</ecNumber>
    </recommendedName>
    <alternativeName>
        <fullName evidence="11">7-cyano-7-carbaguanine synthase</fullName>
    </alternativeName>
    <alternativeName>
        <fullName evidence="11">PreQ(0) synthase</fullName>
    </alternativeName>
    <alternativeName>
        <fullName evidence="11">Queuosine biosynthesis protein QueC</fullName>
    </alternativeName>
</protein>
<evidence type="ECO:0000256" key="3">
    <source>
        <dbReference type="ARBA" id="ARBA00022723"/>
    </source>
</evidence>
<evidence type="ECO:0000313" key="13">
    <source>
        <dbReference type="EMBL" id="MQU33811.1"/>
    </source>
</evidence>
<dbReference type="PANTHER" id="PTHR42914:SF1">
    <property type="entry name" value="7-CYANO-7-DEAZAGUANINE SYNTHASE"/>
    <property type="match status" value="1"/>
</dbReference>
<dbReference type="AlphaFoldDB" id="A0A7X1YBN8"/>
<comment type="caution">
    <text evidence="13">The sequence shown here is derived from an EMBL/GenBank/DDBJ whole genome shotgun (WGS) entry which is preliminary data.</text>
</comment>
<dbReference type="EC" id="6.3.4.20" evidence="9 11"/>
<dbReference type="UniPathway" id="UPA00391"/>
<comment type="pathway">
    <text evidence="1 11">Purine metabolism; 7-cyano-7-deazaguanine biosynthesis.</text>
</comment>
<feature type="binding site" evidence="11">
    <location>
        <position position="202"/>
    </location>
    <ligand>
        <name>Zn(2+)</name>
        <dbReference type="ChEBI" id="CHEBI:29105"/>
    </ligand>
</feature>
<accession>A0A7X1YBN8</accession>
<evidence type="ECO:0000313" key="14">
    <source>
        <dbReference type="Proteomes" id="UP000447574"/>
    </source>
</evidence>
<evidence type="ECO:0000256" key="7">
    <source>
        <dbReference type="ARBA" id="ARBA00022840"/>
    </source>
</evidence>
<evidence type="ECO:0000313" key="15">
    <source>
        <dbReference type="Proteomes" id="UP000470186"/>
    </source>
</evidence>
<dbReference type="Proteomes" id="UP000447574">
    <property type="component" value="Unassembled WGS sequence"/>
</dbReference>
<keyword evidence="5 11" id="KW-0671">Queuosine biosynthesis</keyword>
<dbReference type="GO" id="GO:0005524">
    <property type="term" value="F:ATP binding"/>
    <property type="evidence" value="ECO:0007669"/>
    <property type="project" value="UniProtKB-UniRule"/>
</dbReference>
<organism evidence="13 15">
    <name type="scientific">Pseudomonas helleri</name>
    <dbReference type="NCBI Taxonomy" id="1608996"/>
    <lineage>
        <taxon>Bacteria</taxon>
        <taxon>Pseudomonadati</taxon>
        <taxon>Pseudomonadota</taxon>
        <taxon>Gammaproteobacteria</taxon>
        <taxon>Pseudomonadales</taxon>
        <taxon>Pseudomonadaceae</taxon>
        <taxon>Pseudomonas</taxon>
    </lineage>
</organism>
<evidence type="ECO:0000256" key="10">
    <source>
        <dbReference type="ARBA" id="ARBA00047890"/>
    </source>
</evidence>
<reference evidence="14 15" key="1">
    <citation type="submission" date="2019-10" db="EMBL/GenBank/DDBJ databases">
        <title>Evaluation of single-gene subtyping targets for Pseudomonas.</title>
        <authorList>
            <person name="Reichler S.J."/>
            <person name="Orsi R.H."/>
            <person name="Wiedmann M."/>
            <person name="Martin N.H."/>
            <person name="Murphy S.I."/>
        </authorList>
    </citation>
    <scope>NUCLEOTIDE SEQUENCE [LARGE SCALE GENOMIC DNA]</scope>
    <source>
        <strain evidence="13 15">FSL R10-2107</strain>
        <strain evidence="12 14">FSL R10-2932</strain>
    </source>
</reference>
<name>A0A7X1YBN8_9PSED</name>
<dbReference type="PIRSF" id="PIRSF006293">
    <property type="entry name" value="ExsB"/>
    <property type="match status" value="1"/>
</dbReference>
<dbReference type="NCBIfam" id="TIGR00364">
    <property type="entry name" value="7-cyano-7-deazaguanine synthase QueC"/>
    <property type="match status" value="1"/>
</dbReference>
<dbReference type="EMBL" id="WIWF01000118">
    <property type="protein sequence ID" value="MQT76943.1"/>
    <property type="molecule type" value="Genomic_DNA"/>
</dbReference>
<comment type="cofactor">
    <cofactor evidence="11">
        <name>Zn(2+)</name>
        <dbReference type="ChEBI" id="CHEBI:29105"/>
    </cofactor>
    <text evidence="11">Binds 1 zinc ion per subunit.</text>
</comment>
<feature type="binding site" evidence="11">
    <location>
        <position position="215"/>
    </location>
    <ligand>
        <name>Zn(2+)</name>
        <dbReference type="ChEBI" id="CHEBI:29105"/>
    </ligand>
</feature>
<gene>
    <name evidence="11 13" type="primary">queC</name>
    <name evidence="13" type="ORF">GHO30_20910</name>
    <name evidence="12" type="ORF">GHO37_22005</name>
</gene>
<evidence type="ECO:0000256" key="4">
    <source>
        <dbReference type="ARBA" id="ARBA00022741"/>
    </source>
</evidence>
<evidence type="ECO:0000256" key="8">
    <source>
        <dbReference type="ARBA" id="ARBA00037993"/>
    </source>
</evidence>
<sequence length="237" mass="25219">MTSRGAEMTEHTAVTEKRAVVLLSGGLDSATVVAMARAEGYRCYTMSFDYGQRHRAELDAAARVARDLGAVEHKVIGLNLDGIGGSALTDSSIDVPEAPSEGIPVTYVPARNTVFLSLALGWAEMLQARDIFIGVNAVDYSGYPDCRPEFVEAFEAMVNLATKAGVEGQGFSIKAPLQNMSKAQIVQAGIKLGVDYSLTVSCYQADAQGQACGKCDSCRLRAEGFQAAGVSDPTRYF</sequence>
<comment type="catalytic activity">
    <reaction evidence="10 11">
        <text>7-carboxy-7-carbaguanine + NH4(+) + 2 ATP = 7-cyano-7-carbaguanine + 2 AMP + 2 diphosphate + 2 H(+)</text>
        <dbReference type="Rhea" id="RHEA:27982"/>
        <dbReference type="ChEBI" id="CHEBI:15378"/>
        <dbReference type="ChEBI" id="CHEBI:28938"/>
        <dbReference type="ChEBI" id="CHEBI:30616"/>
        <dbReference type="ChEBI" id="CHEBI:33019"/>
        <dbReference type="ChEBI" id="CHEBI:45075"/>
        <dbReference type="ChEBI" id="CHEBI:61036"/>
        <dbReference type="ChEBI" id="CHEBI:456215"/>
        <dbReference type="EC" id="6.3.4.20"/>
    </reaction>
</comment>
<feature type="binding site" evidence="11">
    <location>
        <position position="212"/>
    </location>
    <ligand>
        <name>Zn(2+)</name>
        <dbReference type="ChEBI" id="CHEBI:29105"/>
    </ligand>
</feature>
<dbReference type="Pfam" id="PF06508">
    <property type="entry name" value="QueC"/>
    <property type="match status" value="1"/>
</dbReference>
<dbReference type="HAMAP" id="MF_01633">
    <property type="entry name" value="QueC"/>
    <property type="match status" value="1"/>
</dbReference>
<dbReference type="GO" id="GO:0008270">
    <property type="term" value="F:zinc ion binding"/>
    <property type="evidence" value="ECO:0007669"/>
    <property type="project" value="UniProtKB-UniRule"/>
</dbReference>
<dbReference type="SUPFAM" id="SSF52402">
    <property type="entry name" value="Adenine nucleotide alpha hydrolases-like"/>
    <property type="match status" value="1"/>
</dbReference>
<dbReference type="InterPro" id="IPR018317">
    <property type="entry name" value="QueC"/>
</dbReference>
<dbReference type="GO" id="GO:0008616">
    <property type="term" value="P:tRNA queuosine(34) biosynthetic process"/>
    <property type="evidence" value="ECO:0007669"/>
    <property type="project" value="UniProtKB-UniRule"/>
</dbReference>
<dbReference type="EMBL" id="WIVX01000130">
    <property type="protein sequence ID" value="MQU33811.1"/>
    <property type="molecule type" value="Genomic_DNA"/>
</dbReference>
<keyword evidence="15" id="KW-1185">Reference proteome</keyword>
<dbReference type="InterPro" id="IPR014729">
    <property type="entry name" value="Rossmann-like_a/b/a_fold"/>
</dbReference>
<feature type="binding site" evidence="11">
    <location>
        <position position="218"/>
    </location>
    <ligand>
        <name>Zn(2+)</name>
        <dbReference type="ChEBI" id="CHEBI:29105"/>
    </ligand>
</feature>
<dbReference type="CDD" id="cd01995">
    <property type="entry name" value="QueC-like"/>
    <property type="match status" value="1"/>
</dbReference>
<evidence type="ECO:0000313" key="12">
    <source>
        <dbReference type="EMBL" id="MQT76943.1"/>
    </source>
</evidence>
<dbReference type="GO" id="GO:0016879">
    <property type="term" value="F:ligase activity, forming carbon-nitrogen bonds"/>
    <property type="evidence" value="ECO:0007669"/>
    <property type="project" value="UniProtKB-UniRule"/>
</dbReference>
<keyword evidence="7 11" id="KW-0067">ATP-binding</keyword>
<dbReference type="PANTHER" id="PTHR42914">
    <property type="entry name" value="7-CYANO-7-DEAZAGUANINE SYNTHASE"/>
    <property type="match status" value="1"/>
</dbReference>
<comment type="similarity">
    <text evidence="8 11">Belongs to the QueC family.</text>
</comment>
<comment type="function">
    <text evidence="11">Catalyzes the ATP-dependent conversion of 7-carboxy-7-deazaguanine (CDG) to 7-cyano-7-deazaguanine (preQ(0)).</text>
</comment>
<evidence type="ECO:0000256" key="6">
    <source>
        <dbReference type="ARBA" id="ARBA00022833"/>
    </source>
</evidence>
<dbReference type="FunFam" id="3.40.50.620:FF:000131">
    <property type="entry name" value="7-cyano-7-deazaguanine synthase"/>
    <property type="match status" value="1"/>
</dbReference>